<dbReference type="CDD" id="cd12108">
    <property type="entry name" value="Hr-like"/>
    <property type="match status" value="1"/>
</dbReference>
<feature type="domain" description="Hemerythrin-like" evidence="2">
    <location>
        <begin position="3"/>
        <end position="128"/>
    </location>
</feature>
<organism evidence="3 4">
    <name type="scientific">Amycolatopsis thermophila</name>
    <dbReference type="NCBI Taxonomy" id="206084"/>
    <lineage>
        <taxon>Bacteria</taxon>
        <taxon>Bacillati</taxon>
        <taxon>Actinomycetota</taxon>
        <taxon>Actinomycetes</taxon>
        <taxon>Pseudonocardiales</taxon>
        <taxon>Pseudonocardiaceae</taxon>
        <taxon>Amycolatopsis</taxon>
    </lineage>
</organism>
<dbReference type="Proteomes" id="UP001229651">
    <property type="component" value="Unassembled WGS sequence"/>
</dbReference>
<comment type="caution">
    <text evidence="3">The sequence shown here is derived from an EMBL/GenBank/DDBJ whole genome shotgun (WGS) entry which is preliminary data.</text>
</comment>
<keyword evidence="4" id="KW-1185">Reference proteome</keyword>
<feature type="compositionally biased region" description="Basic and acidic residues" evidence="1">
    <location>
        <begin position="178"/>
        <end position="191"/>
    </location>
</feature>
<name>A0ABU0F5N6_9PSEU</name>
<evidence type="ECO:0000256" key="1">
    <source>
        <dbReference type="SAM" id="MobiDB-lite"/>
    </source>
</evidence>
<accession>A0ABU0F5N6</accession>
<evidence type="ECO:0000313" key="4">
    <source>
        <dbReference type="Proteomes" id="UP001229651"/>
    </source>
</evidence>
<dbReference type="Pfam" id="PF01814">
    <property type="entry name" value="Hemerythrin"/>
    <property type="match status" value="1"/>
</dbReference>
<dbReference type="EMBL" id="JAUSUT010000001">
    <property type="protein sequence ID" value="MDQ0382906.1"/>
    <property type="molecule type" value="Genomic_DNA"/>
</dbReference>
<evidence type="ECO:0000259" key="2">
    <source>
        <dbReference type="Pfam" id="PF01814"/>
    </source>
</evidence>
<gene>
    <name evidence="3" type="ORF">FB470_006900</name>
</gene>
<evidence type="ECO:0000313" key="3">
    <source>
        <dbReference type="EMBL" id="MDQ0382906.1"/>
    </source>
</evidence>
<sequence length="191" mass="21174">MDAIAFLRADHVEVLGMLDELDSGPTARADRTPPVRHARKEIVTRLVIAESRHEAVEEQYFWPMVRDQVPDGDALANQAVDQEYAAKQVLDALDKADPGQSDFEAMIERVVRDGREHIRFEQDEVWPRVRACVSEQRLAEVGDKMAAAKAKAPTRPHPETPSSAGVQKTVGKAAAALDRARDAVTGRDKEK</sequence>
<dbReference type="RefSeq" id="WP_306998476.1">
    <property type="nucleotide sequence ID" value="NZ_JAUSUT010000001.1"/>
</dbReference>
<feature type="region of interest" description="Disordered" evidence="1">
    <location>
        <begin position="144"/>
        <end position="191"/>
    </location>
</feature>
<proteinExistence type="predicted"/>
<dbReference type="PANTHER" id="PTHR35585">
    <property type="entry name" value="HHE DOMAIN PROTEIN (AFU_ORTHOLOGUE AFUA_4G00730)"/>
    <property type="match status" value="1"/>
</dbReference>
<dbReference type="InterPro" id="IPR012312">
    <property type="entry name" value="Hemerythrin-like"/>
</dbReference>
<reference evidence="3 4" key="1">
    <citation type="submission" date="2023-07" db="EMBL/GenBank/DDBJ databases">
        <title>Sequencing the genomes of 1000 actinobacteria strains.</title>
        <authorList>
            <person name="Klenk H.-P."/>
        </authorList>
    </citation>
    <scope>NUCLEOTIDE SEQUENCE [LARGE SCALE GENOMIC DNA]</scope>
    <source>
        <strain evidence="3 4">DSM 45805</strain>
    </source>
</reference>
<dbReference type="Gene3D" id="1.20.120.520">
    <property type="entry name" value="nmb1532 protein domain like"/>
    <property type="match status" value="1"/>
</dbReference>
<protein>
    <submittedName>
        <fullName evidence="3">Hemerythrin-like domain-containing protein</fullName>
    </submittedName>
</protein>
<dbReference type="PANTHER" id="PTHR35585:SF1">
    <property type="entry name" value="HHE DOMAIN PROTEIN (AFU_ORTHOLOGUE AFUA_4G00730)"/>
    <property type="match status" value="1"/>
</dbReference>